<dbReference type="HOGENOM" id="CLU_2470481_0_0_1"/>
<dbReference type="EMBL" id="KN824296">
    <property type="protein sequence ID" value="KIM27784.1"/>
    <property type="molecule type" value="Genomic_DNA"/>
</dbReference>
<dbReference type="AlphaFoldDB" id="A0A0C3B6L6"/>
<evidence type="ECO:0000313" key="1">
    <source>
        <dbReference type="EMBL" id="KIM27784.1"/>
    </source>
</evidence>
<protein>
    <submittedName>
        <fullName evidence="1">Uncharacterized protein</fullName>
    </submittedName>
</protein>
<gene>
    <name evidence="1" type="ORF">M408DRAFT_329741</name>
</gene>
<sequence length="88" mass="10141">MTLMRLSPLGPLAVNLRHLTLTLGSSGRCEDMETERFFAQEMPYLKRLHIRNVSHSNAAPYIVWERFWVYDEILAAPRQVIAKTSTPP</sequence>
<name>A0A0C3B6L6_SERVB</name>
<proteinExistence type="predicted"/>
<evidence type="ECO:0000313" key="2">
    <source>
        <dbReference type="Proteomes" id="UP000054097"/>
    </source>
</evidence>
<keyword evidence="2" id="KW-1185">Reference proteome</keyword>
<reference evidence="1 2" key="1">
    <citation type="submission" date="2014-04" db="EMBL/GenBank/DDBJ databases">
        <authorList>
            <consortium name="DOE Joint Genome Institute"/>
            <person name="Kuo A."/>
            <person name="Zuccaro A."/>
            <person name="Kohler A."/>
            <person name="Nagy L.G."/>
            <person name="Floudas D."/>
            <person name="Copeland A."/>
            <person name="Barry K.W."/>
            <person name="Cichocki N."/>
            <person name="Veneault-Fourrey C."/>
            <person name="LaButti K."/>
            <person name="Lindquist E.A."/>
            <person name="Lipzen A."/>
            <person name="Lundell T."/>
            <person name="Morin E."/>
            <person name="Murat C."/>
            <person name="Sun H."/>
            <person name="Tunlid A."/>
            <person name="Henrissat B."/>
            <person name="Grigoriev I.V."/>
            <person name="Hibbett D.S."/>
            <person name="Martin F."/>
            <person name="Nordberg H.P."/>
            <person name="Cantor M.N."/>
            <person name="Hua S.X."/>
        </authorList>
    </citation>
    <scope>NUCLEOTIDE SEQUENCE [LARGE SCALE GENOMIC DNA]</scope>
    <source>
        <strain evidence="1 2">MAFF 305830</strain>
    </source>
</reference>
<dbReference type="Proteomes" id="UP000054097">
    <property type="component" value="Unassembled WGS sequence"/>
</dbReference>
<organism evidence="1 2">
    <name type="scientific">Serendipita vermifera MAFF 305830</name>
    <dbReference type="NCBI Taxonomy" id="933852"/>
    <lineage>
        <taxon>Eukaryota</taxon>
        <taxon>Fungi</taxon>
        <taxon>Dikarya</taxon>
        <taxon>Basidiomycota</taxon>
        <taxon>Agaricomycotina</taxon>
        <taxon>Agaricomycetes</taxon>
        <taxon>Sebacinales</taxon>
        <taxon>Serendipitaceae</taxon>
        <taxon>Serendipita</taxon>
    </lineage>
</organism>
<accession>A0A0C3B6L6</accession>
<reference evidence="2" key="2">
    <citation type="submission" date="2015-01" db="EMBL/GenBank/DDBJ databases">
        <title>Evolutionary Origins and Diversification of the Mycorrhizal Mutualists.</title>
        <authorList>
            <consortium name="DOE Joint Genome Institute"/>
            <consortium name="Mycorrhizal Genomics Consortium"/>
            <person name="Kohler A."/>
            <person name="Kuo A."/>
            <person name="Nagy L.G."/>
            <person name="Floudas D."/>
            <person name="Copeland A."/>
            <person name="Barry K.W."/>
            <person name="Cichocki N."/>
            <person name="Veneault-Fourrey C."/>
            <person name="LaButti K."/>
            <person name="Lindquist E.A."/>
            <person name="Lipzen A."/>
            <person name="Lundell T."/>
            <person name="Morin E."/>
            <person name="Murat C."/>
            <person name="Riley R."/>
            <person name="Ohm R."/>
            <person name="Sun H."/>
            <person name="Tunlid A."/>
            <person name="Henrissat B."/>
            <person name="Grigoriev I.V."/>
            <person name="Hibbett D.S."/>
            <person name="Martin F."/>
        </authorList>
    </citation>
    <scope>NUCLEOTIDE SEQUENCE [LARGE SCALE GENOMIC DNA]</scope>
    <source>
        <strain evidence="2">MAFF 305830</strain>
    </source>
</reference>